<sequence>MLIKLIKKLYPIVGTLLFFFVFSIQLVLAADPYMCLMKCQVNCKNYAEKQKEMRSKGDQFSGPSDVYDGCIEPCFWRCDTDRGDGVRSCRLEWDDKLGKCLREERLSETMCWQLWRKYSENCFQKTN</sequence>
<organism evidence="1 2">
    <name type="scientific">Candidatus Magnetoglobus multicellularis str. Araruama</name>
    <dbReference type="NCBI Taxonomy" id="890399"/>
    <lineage>
        <taxon>Bacteria</taxon>
        <taxon>Pseudomonadati</taxon>
        <taxon>Thermodesulfobacteriota</taxon>
        <taxon>Desulfobacteria</taxon>
        <taxon>Desulfobacterales</taxon>
        <taxon>Desulfobacteraceae</taxon>
        <taxon>Candidatus Magnetoglobus</taxon>
    </lineage>
</organism>
<evidence type="ECO:0000313" key="1">
    <source>
        <dbReference type="EMBL" id="ETR74302.1"/>
    </source>
</evidence>
<comment type="caution">
    <text evidence="1">The sequence shown here is derived from an EMBL/GenBank/DDBJ whole genome shotgun (WGS) entry which is preliminary data.</text>
</comment>
<name>A0A1V1PHB9_9BACT</name>
<accession>A0A1V1PHB9</accession>
<gene>
    <name evidence="1" type="ORF">OMM_06406</name>
</gene>
<dbReference type="Proteomes" id="UP000189670">
    <property type="component" value="Unassembled WGS sequence"/>
</dbReference>
<proteinExistence type="predicted"/>
<dbReference type="EMBL" id="ATBP01000012">
    <property type="protein sequence ID" value="ETR74302.1"/>
    <property type="molecule type" value="Genomic_DNA"/>
</dbReference>
<evidence type="ECO:0000313" key="2">
    <source>
        <dbReference type="Proteomes" id="UP000189670"/>
    </source>
</evidence>
<dbReference type="AlphaFoldDB" id="A0A1V1PHB9"/>
<reference evidence="2" key="1">
    <citation type="submission" date="2012-11" db="EMBL/GenBank/DDBJ databases">
        <authorList>
            <person name="Lucero-Rivera Y.E."/>
            <person name="Tovar-Ramirez D."/>
        </authorList>
    </citation>
    <scope>NUCLEOTIDE SEQUENCE [LARGE SCALE GENOMIC DNA]</scope>
    <source>
        <strain evidence="2">Araruama</strain>
    </source>
</reference>
<protein>
    <submittedName>
        <fullName evidence="1">Uncharacterized protein</fullName>
    </submittedName>
</protein>